<dbReference type="InterPro" id="IPR046208">
    <property type="entry name" value="DUF6241"/>
</dbReference>
<gene>
    <name evidence="2" type="ORF">NDK43_31290</name>
</gene>
<organism evidence="2 3">
    <name type="scientific">Neobacillus pocheonensis</name>
    <dbReference type="NCBI Taxonomy" id="363869"/>
    <lineage>
        <taxon>Bacteria</taxon>
        <taxon>Bacillati</taxon>
        <taxon>Bacillota</taxon>
        <taxon>Bacilli</taxon>
        <taxon>Bacillales</taxon>
        <taxon>Bacillaceae</taxon>
        <taxon>Neobacillus</taxon>
    </lineage>
</organism>
<comment type="caution">
    <text evidence="2">The sequence shown here is derived from an EMBL/GenBank/DDBJ whole genome shotgun (WGS) entry which is preliminary data.</text>
</comment>
<keyword evidence="1" id="KW-1133">Transmembrane helix</keyword>
<reference evidence="2 3" key="1">
    <citation type="submission" date="2022-06" db="EMBL/GenBank/DDBJ databases">
        <authorList>
            <person name="Jeon C.O."/>
        </authorList>
    </citation>
    <scope>NUCLEOTIDE SEQUENCE [LARGE SCALE GENOMIC DNA]</scope>
    <source>
        <strain evidence="2 3">KCTC 13943</strain>
    </source>
</reference>
<proteinExistence type="predicted"/>
<keyword evidence="3" id="KW-1185">Reference proteome</keyword>
<name>A0ABT0WK65_9BACI</name>
<evidence type="ECO:0000313" key="2">
    <source>
        <dbReference type="EMBL" id="MCM2535958.1"/>
    </source>
</evidence>
<accession>A0ABT0WK65</accession>
<protein>
    <submittedName>
        <fullName evidence="2">DUF6241 domain-containing protein</fullName>
    </submittedName>
</protein>
<feature type="transmembrane region" description="Helical" evidence="1">
    <location>
        <begin position="12"/>
        <end position="33"/>
    </location>
</feature>
<dbReference type="Pfam" id="PF19754">
    <property type="entry name" value="DUF6241"/>
    <property type="match status" value="1"/>
</dbReference>
<dbReference type="EMBL" id="JAMQCR010000003">
    <property type="protein sequence ID" value="MCM2535958.1"/>
    <property type="molecule type" value="Genomic_DNA"/>
</dbReference>
<evidence type="ECO:0000256" key="1">
    <source>
        <dbReference type="SAM" id="Phobius"/>
    </source>
</evidence>
<keyword evidence="1" id="KW-0472">Membrane</keyword>
<evidence type="ECO:0000313" key="3">
    <source>
        <dbReference type="Proteomes" id="UP001523262"/>
    </source>
</evidence>
<keyword evidence="1" id="KW-0812">Transmembrane</keyword>
<sequence length="181" mass="19984">MKTIKRKISKRNTWIISAVIGLAIIGIGSYEIYINIGSYEVKQLVSENPKEAVQQAAKIEGIRYSTGLTGSSTEDDVLNVMNKMCHQKIEASEKWGAIPMIPDTINAVYNIVEASKFTDKEELLQILTKWKNNDFSSVDSDHNTVWQLEGGTVGKATGIATPKEEAEFILLNFGSKLTSGK</sequence>
<dbReference type="Proteomes" id="UP001523262">
    <property type="component" value="Unassembled WGS sequence"/>
</dbReference>